<dbReference type="AlphaFoldDB" id="S3CG13"/>
<dbReference type="GeneID" id="19470457"/>
<feature type="region of interest" description="Disordered" evidence="1">
    <location>
        <begin position="123"/>
        <end position="174"/>
    </location>
</feature>
<organism evidence="2 3">
    <name type="scientific">Glarea lozoyensis (strain ATCC 20868 / MF5171)</name>
    <dbReference type="NCBI Taxonomy" id="1116229"/>
    <lineage>
        <taxon>Eukaryota</taxon>
        <taxon>Fungi</taxon>
        <taxon>Dikarya</taxon>
        <taxon>Ascomycota</taxon>
        <taxon>Pezizomycotina</taxon>
        <taxon>Leotiomycetes</taxon>
        <taxon>Helotiales</taxon>
        <taxon>Helotiaceae</taxon>
        <taxon>Glarea</taxon>
    </lineage>
</organism>
<dbReference type="Proteomes" id="UP000016922">
    <property type="component" value="Unassembled WGS sequence"/>
</dbReference>
<dbReference type="RefSeq" id="XP_008087750.1">
    <property type="nucleotide sequence ID" value="XM_008089559.1"/>
</dbReference>
<dbReference type="KEGG" id="glz:GLAREA_11416"/>
<name>S3CG13_GLAL2</name>
<accession>S3CG13</accession>
<protein>
    <submittedName>
        <fullName evidence="2">Uncharacterized protein</fullName>
    </submittedName>
</protein>
<evidence type="ECO:0000313" key="2">
    <source>
        <dbReference type="EMBL" id="EPE24835.1"/>
    </source>
</evidence>
<evidence type="ECO:0000313" key="3">
    <source>
        <dbReference type="Proteomes" id="UP000016922"/>
    </source>
</evidence>
<feature type="compositionally biased region" description="Basic and acidic residues" evidence="1">
    <location>
        <begin position="152"/>
        <end position="162"/>
    </location>
</feature>
<evidence type="ECO:0000256" key="1">
    <source>
        <dbReference type="SAM" id="MobiDB-lite"/>
    </source>
</evidence>
<proteinExistence type="predicted"/>
<sequence length="196" mass="21897">MADDTFLERVWSLTEKCDRMACCAAFCTRSNFDKQIEDICTIIDVYHPGLCPQLRGSLRDYEIWKRYCVGVPFPVSHPYLKKEEKESCNLTISAERAVDNPATKTTSRVPTSRQPLKYQKVTIEDAEEDPVSNITGKGSSNTPISKVSMKGVPDEKSSKEESAESSQRYGPIGGINFAQVTDAAENRFRTRVDVSG</sequence>
<dbReference type="HOGENOM" id="CLU_1390364_0_0_1"/>
<gene>
    <name evidence="2" type="ORF">GLAREA_11416</name>
</gene>
<feature type="compositionally biased region" description="Polar residues" evidence="1">
    <location>
        <begin position="132"/>
        <end position="145"/>
    </location>
</feature>
<dbReference type="EMBL" id="KE145372">
    <property type="protein sequence ID" value="EPE24835.1"/>
    <property type="molecule type" value="Genomic_DNA"/>
</dbReference>
<reference evidence="2 3" key="1">
    <citation type="journal article" date="2013" name="BMC Genomics">
        <title>Genomics-driven discovery of the pneumocandin biosynthetic gene cluster in the fungus Glarea lozoyensis.</title>
        <authorList>
            <person name="Chen L."/>
            <person name="Yue Q."/>
            <person name="Zhang X."/>
            <person name="Xiang M."/>
            <person name="Wang C."/>
            <person name="Li S."/>
            <person name="Che Y."/>
            <person name="Ortiz-Lopez F.J."/>
            <person name="Bills G.F."/>
            <person name="Liu X."/>
            <person name="An Z."/>
        </authorList>
    </citation>
    <scope>NUCLEOTIDE SEQUENCE [LARGE SCALE GENOMIC DNA]</scope>
    <source>
        <strain evidence="3">ATCC 20868 / MF5171</strain>
    </source>
</reference>
<keyword evidence="3" id="KW-1185">Reference proteome</keyword>